<dbReference type="GO" id="GO:0005737">
    <property type="term" value="C:cytoplasm"/>
    <property type="evidence" value="ECO:0007669"/>
    <property type="project" value="TreeGrafter"/>
</dbReference>
<organism evidence="2 3">
    <name type="scientific">Anthostomella pinea</name>
    <dbReference type="NCBI Taxonomy" id="933095"/>
    <lineage>
        <taxon>Eukaryota</taxon>
        <taxon>Fungi</taxon>
        <taxon>Dikarya</taxon>
        <taxon>Ascomycota</taxon>
        <taxon>Pezizomycotina</taxon>
        <taxon>Sordariomycetes</taxon>
        <taxon>Xylariomycetidae</taxon>
        <taxon>Xylariales</taxon>
        <taxon>Xylariaceae</taxon>
        <taxon>Anthostomella</taxon>
    </lineage>
</organism>
<dbReference type="EMBL" id="CAUWAG010000014">
    <property type="protein sequence ID" value="CAJ2510314.1"/>
    <property type="molecule type" value="Genomic_DNA"/>
</dbReference>
<evidence type="ECO:0000313" key="3">
    <source>
        <dbReference type="Proteomes" id="UP001295740"/>
    </source>
</evidence>
<dbReference type="AlphaFoldDB" id="A0AAI8VT89"/>
<dbReference type="PANTHER" id="PTHR48079:SF6">
    <property type="entry name" value="NAD(P)-BINDING DOMAIN-CONTAINING PROTEIN-RELATED"/>
    <property type="match status" value="1"/>
</dbReference>
<comment type="caution">
    <text evidence="2">The sequence shown here is derived from an EMBL/GenBank/DDBJ whole genome shotgun (WGS) entry which is preliminary data.</text>
</comment>
<dbReference type="Gene3D" id="3.40.50.720">
    <property type="entry name" value="NAD(P)-binding Rossmann-like Domain"/>
    <property type="match status" value="1"/>
</dbReference>
<evidence type="ECO:0000259" key="1">
    <source>
        <dbReference type="Pfam" id="PF13460"/>
    </source>
</evidence>
<dbReference type="InterPro" id="IPR036291">
    <property type="entry name" value="NAD(P)-bd_dom_sf"/>
</dbReference>
<sequence>MPSVFLIGGTGHVGGAVLDQLQTEHPDLPVTVLVRDEPKATRLRAKYPRAQTVLGDLSTGDVVTSESRRADIVLNCAPDITHEPAIKAALDSMSEPGRKQKGFFVQTTGTSDLYDEPTGSPDARVWDDMDDIKEIMNFDPNLTHEKGQSHLERRDPSIEHPVPLTTGAFVTTARAFNSGFKINTGENQFGWVHCVDLARAFLLLVDNALDSLNSNQPPAEPAGFPLWGREAYYYAVLEHVAFRDFIAGLVPPMHKAGVIGSIDVVSVSSKDAARVCLAGTQEFNPDMKLPPLDSWQIHMAVGMGVNMRIRPSRLTKLGWKPREVSIMATLDDIIPLYLAWEKALSG</sequence>
<dbReference type="PANTHER" id="PTHR48079">
    <property type="entry name" value="PROTEIN YEEZ"/>
    <property type="match status" value="1"/>
</dbReference>
<feature type="domain" description="NAD(P)-binding" evidence="1">
    <location>
        <begin position="8"/>
        <end position="100"/>
    </location>
</feature>
<protein>
    <submittedName>
        <fullName evidence="2">Uu.00g050170.m01.CDS01</fullName>
    </submittedName>
</protein>
<accession>A0AAI8VT89</accession>
<dbReference type="Proteomes" id="UP001295740">
    <property type="component" value="Unassembled WGS sequence"/>
</dbReference>
<gene>
    <name evidence="2" type="ORF">KHLLAP_LOCUS10782</name>
</gene>
<evidence type="ECO:0000313" key="2">
    <source>
        <dbReference type="EMBL" id="CAJ2510314.1"/>
    </source>
</evidence>
<dbReference type="SUPFAM" id="SSF51735">
    <property type="entry name" value="NAD(P)-binding Rossmann-fold domains"/>
    <property type="match status" value="1"/>
</dbReference>
<dbReference type="Pfam" id="PF13460">
    <property type="entry name" value="NAD_binding_10"/>
    <property type="match status" value="1"/>
</dbReference>
<dbReference type="GO" id="GO:0004029">
    <property type="term" value="F:aldehyde dehydrogenase (NAD+) activity"/>
    <property type="evidence" value="ECO:0007669"/>
    <property type="project" value="TreeGrafter"/>
</dbReference>
<name>A0AAI8VT89_9PEZI</name>
<reference evidence="2" key="1">
    <citation type="submission" date="2023-10" db="EMBL/GenBank/DDBJ databases">
        <authorList>
            <person name="Hackl T."/>
        </authorList>
    </citation>
    <scope>NUCLEOTIDE SEQUENCE</scope>
</reference>
<dbReference type="InterPro" id="IPR016040">
    <property type="entry name" value="NAD(P)-bd_dom"/>
</dbReference>
<dbReference type="InterPro" id="IPR051783">
    <property type="entry name" value="NAD(P)-dependent_oxidoreduct"/>
</dbReference>
<keyword evidence="3" id="KW-1185">Reference proteome</keyword>
<proteinExistence type="predicted"/>